<organism evidence="1 2">
    <name type="scientific">Chelatococcus asaccharovorans</name>
    <dbReference type="NCBI Taxonomy" id="28210"/>
    <lineage>
        <taxon>Bacteria</taxon>
        <taxon>Pseudomonadati</taxon>
        <taxon>Pseudomonadota</taxon>
        <taxon>Alphaproteobacteria</taxon>
        <taxon>Hyphomicrobiales</taxon>
        <taxon>Chelatococcaceae</taxon>
        <taxon>Chelatococcus</taxon>
    </lineage>
</organism>
<evidence type="ECO:0008006" key="3">
    <source>
        <dbReference type="Google" id="ProtNLM"/>
    </source>
</evidence>
<sequence length="171" mass="18537">MPAAVRSIWLMPSNDDETLLASLVRDLADRFGTPVFQPHLTLRGDTTTETAALTEAIAAAARQVPVFAEPISSVDITEAYFRAFYARFAVSPTLATLKRSLDPAEAGSFLPHISLLYGTLPAERKVPAAAAMGRRLAGRRITFDRICVVRSGQDIPIAEWSVLATAPLKRS</sequence>
<proteinExistence type="predicted"/>
<name>A0A2V3TTA2_9HYPH</name>
<dbReference type="InterPro" id="IPR009097">
    <property type="entry name" value="Cyclic_Pdiesterase"/>
</dbReference>
<dbReference type="InterPro" id="IPR012386">
    <property type="entry name" value="Cyclic-nucl_3Pdiesterase"/>
</dbReference>
<dbReference type="EMBL" id="QJJK01000023">
    <property type="protein sequence ID" value="PXW50759.1"/>
    <property type="molecule type" value="Genomic_DNA"/>
</dbReference>
<dbReference type="PANTHER" id="PTHR28141">
    <property type="entry name" value="2',3'-CYCLIC-NUCLEOTIDE 3'-PHOSPHODIESTERASE"/>
    <property type="match status" value="1"/>
</dbReference>
<reference evidence="1 2" key="1">
    <citation type="submission" date="2018-05" db="EMBL/GenBank/DDBJ databases">
        <title>Genomic Encyclopedia of Type Strains, Phase IV (KMG-IV): sequencing the most valuable type-strain genomes for metagenomic binning, comparative biology and taxonomic classification.</title>
        <authorList>
            <person name="Goeker M."/>
        </authorList>
    </citation>
    <scope>NUCLEOTIDE SEQUENCE [LARGE SCALE GENOMIC DNA]</scope>
    <source>
        <strain evidence="1 2">DSM 6462</strain>
    </source>
</reference>
<dbReference type="GO" id="GO:0004113">
    <property type="term" value="F:2',3'-cyclic-nucleotide 3'-phosphodiesterase activity"/>
    <property type="evidence" value="ECO:0007669"/>
    <property type="project" value="TreeGrafter"/>
</dbReference>
<keyword evidence="2" id="KW-1185">Reference proteome</keyword>
<gene>
    <name evidence="1" type="ORF">C7450_12331</name>
</gene>
<protein>
    <recommendedName>
        <fullName evidence="3">Cyclic phosphodiesterase-like protein</fullName>
    </recommendedName>
</protein>
<dbReference type="Proteomes" id="UP000248021">
    <property type="component" value="Unassembled WGS sequence"/>
</dbReference>
<dbReference type="AlphaFoldDB" id="A0A2V3TTA2"/>
<dbReference type="RefSeq" id="WP_170147557.1">
    <property type="nucleotide sequence ID" value="NZ_JAHBRY010000001.1"/>
</dbReference>
<dbReference type="Pfam" id="PF07823">
    <property type="entry name" value="CPDase"/>
    <property type="match status" value="1"/>
</dbReference>
<accession>A0A2V3TTA2</accession>
<comment type="caution">
    <text evidence="1">The sequence shown here is derived from an EMBL/GenBank/DDBJ whole genome shotgun (WGS) entry which is preliminary data.</text>
</comment>
<dbReference type="Gene3D" id="3.90.1140.10">
    <property type="entry name" value="Cyclic phosphodiesterase"/>
    <property type="match status" value="1"/>
</dbReference>
<evidence type="ECO:0000313" key="2">
    <source>
        <dbReference type="Proteomes" id="UP000248021"/>
    </source>
</evidence>
<dbReference type="PANTHER" id="PTHR28141:SF1">
    <property type="entry name" value="2',3'-CYCLIC-NUCLEOTIDE 3'-PHOSPHODIESTERASE"/>
    <property type="match status" value="1"/>
</dbReference>
<evidence type="ECO:0000313" key="1">
    <source>
        <dbReference type="EMBL" id="PXW50759.1"/>
    </source>
</evidence>
<dbReference type="GO" id="GO:0009187">
    <property type="term" value="P:cyclic nucleotide metabolic process"/>
    <property type="evidence" value="ECO:0007669"/>
    <property type="project" value="TreeGrafter"/>
</dbReference>
<dbReference type="SUPFAM" id="SSF55144">
    <property type="entry name" value="LigT-like"/>
    <property type="match status" value="1"/>
</dbReference>